<dbReference type="InterPro" id="IPR041588">
    <property type="entry name" value="Integrase_H2C2"/>
</dbReference>
<keyword evidence="4" id="KW-1185">Reference proteome</keyword>
<dbReference type="Pfam" id="PF17921">
    <property type="entry name" value="Integrase_H2C2"/>
    <property type="match status" value="1"/>
</dbReference>
<sequence>MLLGFPVVIHTDHKNLLFPRETSLRVQRWKLLLEEYRLEVVYIPGSQNIGADAFSRLRYDFVKQASEEELCAVEEEEVAIDGAVVKKHQMDDATCKIIIEQLEKKQADPDYALRPALGVVLLHHRSRIMVPESLCADLVEMYHSYLLHPGADKQYHTMSFFWWPVMEKDVTDFVKAYNDCKRAKRRGGKQNYGHLPPTPVSNTDRPFDVVHVDLLGPMSGDCYCLTAIEQQFRWLGVIIQRGKTPRVYGDEFQLLLKSMAIKDKPITAKNPQANAICERVHLELMNILRVRPDLHDQLETALDYAAYAIRASYHSILRASPAQLLFGEDMLTRQLHFANWNYLSKQRFMAILQDNDRENLRRVQHFYREGDTVMLRIPARERKKTDPVAKGPFVIKTVFDNGTVLLDTGATEYRTNIRRLVVQKASLRCDRARRSEWAVNGTAQEDALDVRQDQGVERAPDQDFELNMTADGGTGLGEVQGTRTYTTDLGTGGKPTLLPVDESWRAKRRPDKTDQDTVQENHPPSAGPKAARC</sequence>
<evidence type="ECO:0000256" key="1">
    <source>
        <dbReference type="SAM" id="MobiDB-lite"/>
    </source>
</evidence>
<dbReference type="InterPro" id="IPR050951">
    <property type="entry name" value="Retrovirus_Pol_polyprotein"/>
</dbReference>
<evidence type="ECO:0000313" key="3">
    <source>
        <dbReference type="EMBL" id="GMF40734.1"/>
    </source>
</evidence>
<dbReference type="AlphaFoldDB" id="A0A9W7CVY6"/>
<dbReference type="OrthoDB" id="43583at2759"/>
<protein>
    <submittedName>
        <fullName evidence="3">Unnamed protein product</fullName>
    </submittedName>
</protein>
<dbReference type="SUPFAM" id="SSF53098">
    <property type="entry name" value="Ribonuclease H-like"/>
    <property type="match status" value="1"/>
</dbReference>
<dbReference type="Gene3D" id="1.10.340.70">
    <property type="match status" value="1"/>
</dbReference>
<comment type="caution">
    <text evidence="3">The sequence shown here is derived from an EMBL/GenBank/DDBJ whole genome shotgun (WGS) entry which is preliminary data.</text>
</comment>
<dbReference type="InterPro" id="IPR012337">
    <property type="entry name" value="RNaseH-like_sf"/>
</dbReference>
<organism evidence="3 4">
    <name type="scientific">Phytophthora fragariaefolia</name>
    <dbReference type="NCBI Taxonomy" id="1490495"/>
    <lineage>
        <taxon>Eukaryota</taxon>
        <taxon>Sar</taxon>
        <taxon>Stramenopiles</taxon>
        <taxon>Oomycota</taxon>
        <taxon>Peronosporomycetes</taxon>
        <taxon>Peronosporales</taxon>
        <taxon>Peronosporaceae</taxon>
        <taxon>Phytophthora</taxon>
    </lineage>
</organism>
<dbReference type="InterPro" id="IPR036397">
    <property type="entry name" value="RNaseH_sf"/>
</dbReference>
<gene>
    <name evidence="3" type="ORF">Pfra01_001261200</name>
</gene>
<dbReference type="EMBL" id="BSXT01001283">
    <property type="protein sequence ID" value="GMF40734.1"/>
    <property type="molecule type" value="Genomic_DNA"/>
</dbReference>
<dbReference type="PANTHER" id="PTHR37984:SF5">
    <property type="entry name" value="PROTEIN NYNRIN-LIKE"/>
    <property type="match status" value="1"/>
</dbReference>
<feature type="domain" description="Integrase zinc-binding" evidence="2">
    <location>
        <begin position="130"/>
        <end position="185"/>
    </location>
</feature>
<evidence type="ECO:0000259" key="2">
    <source>
        <dbReference type="Pfam" id="PF17921"/>
    </source>
</evidence>
<dbReference type="GO" id="GO:0003676">
    <property type="term" value="F:nucleic acid binding"/>
    <property type="evidence" value="ECO:0007669"/>
    <property type="project" value="InterPro"/>
</dbReference>
<feature type="region of interest" description="Disordered" evidence="1">
    <location>
        <begin position="471"/>
        <end position="533"/>
    </location>
</feature>
<name>A0A9W7CVY6_9STRA</name>
<reference evidence="3" key="1">
    <citation type="submission" date="2023-04" db="EMBL/GenBank/DDBJ databases">
        <title>Phytophthora fragariaefolia NBRC 109709.</title>
        <authorList>
            <person name="Ichikawa N."/>
            <person name="Sato H."/>
            <person name="Tonouchi N."/>
        </authorList>
    </citation>
    <scope>NUCLEOTIDE SEQUENCE</scope>
    <source>
        <strain evidence="3">NBRC 109709</strain>
    </source>
</reference>
<proteinExistence type="predicted"/>
<accession>A0A9W7CVY6</accession>
<dbReference type="PANTHER" id="PTHR37984">
    <property type="entry name" value="PROTEIN CBG26694"/>
    <property type="match status" value="1"/>
</dbReference>
<dbReference type="Proteomes" id="UP001165121">
    <property type="component" value="Unassembled WGS sequence"/>
</dbReference>
<evidence type="ECO:0000313" key="4">
    <source>
        <dbReference type="Proteomes" id="UP001165121"/>
    </source>
</evidence>
<dbReference type="Gene3D" id="3.30.420.10">
    <property type="entry name" value="Ribonuclease H-like superfamily/Ribonuclease H"/>
    <property type="match status" value="1"/>
</dbReference>